<feature type="region of interest" description="Disordered" evidence="1">
    <location>
        <begin position="1"/>
        <end position="26"/>
    </location>
</feature>
<name>A0A1E3Q6Q0_LIPST</name>
<feature type="compositionally biased region" description="Polar residues" evidence="1">
    <location>
        <begin position="11"/>
        <end position="21"/>
    </location>
</feature>
<protein>
    <submittedName>
        <fullName evidence="2">Uncharacterized protein</fullName>
    </submittedName>
</protein>
<keyword evidence="3" id="KW-1185">Reference proteome</keyword>
<sequence length="238" mass="26289">MADISEKFDSMSIQDQGNEQSWGGAERRTYVPPHARKFFLPPSTVTAPSADNGGRTKRKRGRLRDEAGTEQALIEQLGDTVVLEVSYGYQAGIIAQALVMTRFKSDFSRIVSSPGVRSDDDGRQEETFAQTRKILEMRSSSDVGSFGAFSCCDNTPSALFNRLRALPSRMAETFVKPESARDVLATLSAIAALVECCDTSFESDEVGAAWRGITTWLTKVPDHFNHMVSRHNQPPSWC</sequence>
<gene>
    <name evidence="2" type="ORF">LIPSTDRAFT_3699</name>
</gene>
<accession>A0A1E3Q6Q0</accession>
<dbReference type="STRING" id="675824.A0A1E3Q6Q0"/>
<evidence type="ECO:0000313" key="2">
    <source>
        <dbReference type="EMBL" id="ODQ73379.1"/>
    </source>
</evidence>
<organism evidence="2 3">
    <name type="scientific">Lipomyces starkeyi NRRL Y-11557</name>
    <dbReference type="NCBI Taxonomy" id="675824"/>
    <lineage>
        <taxon>Eukaryota</taxon>
        <taxon>Fungi</taxon>
        <taxon>Dikarya</taxon>
        <taxon>Ascomycota</taxon>
        <taxon>Saccharomycotina</taxon>
        <taxon>Lipomycetes</taxon>
        <taxon>Lipomycetales</taxon>
        <taxon>Lipomycetaceae</taxon>
        <taxon>Lipomyces</taxon>
    </lineage>
</organism>
<feature type="region of interest" description="Disordered" evidence="1">
    <location>
        <begin position="38"/>
        <end position="67"/>
    </location>
</feature>
<dbReference type="Proteomes" id="UP000094385">
    <property type="component" value="Unassembled WGS sequence"/>
</dbReference>
<evidence type="ECO:0000256" key="1">
    <source>
        <dbReference type="SAM" id="MobiDB-lite"/>
    </source>
</evidence>
<dbReference type="EMBL" id="KV454294">
    <property type="protein sequence ID" value="ODQ73379.1"/>
    <property type="molecule type" value="Genomic_DNA"/>
</dbReference>
<dbReference type="AlphaFoldDB" id="A0A1E3Q6Q0"/>
<dbReference type="OrthoDB" id="416217at2759"/>
<proteinExistence type="predicted"/>
<evidence type="ECO:0000313" key="3">
    <source>
        <dbReference type="Proteomes" id="UP000094385"/>
    </source>
</evidence>
<reference evidence="2 3" key="1">
    <citation type="journal article" date="2016" name="Proc. Natl. Acad. Sci. U.S.A.">
        <title>Comparative genomics of biotechnologically important yeasts.</title>
        <authorList>
            <person name="Riley R."/>
            <person name="Haridas S."/>
            <person name="Wolfe K.H."/>
            <person name="Lopes M.R."/>
            <person name="Hittinger C.T."/>
            <person name="Goeker M."/>
            <person name="Salamov A.A."/>
            <person name="Wisecaver J.H."/>
            <person name="Long T.M."/>
            <person name="Calvey C.H."/>
            <person name="Aerts A.L."/>
            <person name="Barry K.W."/>
            <person name="Choi C."/>
            <person name="Clum A."/>
            <person name="Coughlan A.Y."/>
            <person name="Deshpande S."/>
            <person name="Douglass A.P."/>
            <person name="Hanson S.J."/>
            <person name="Klenk H.-P."/>
            <person name="LaButti K.M."/>
            <person name="Lapidus A."/>
            <person name="Lindquist E.A."/>
            <person name="Lipzen A.M."/>
            <person name="Meier-Kolthoff J.P."/>
            <person name="Ohm R.A."/>
            <person name="Otillar R.P."/>
            <person name="Pangilinan J.L."/>
            <person name="Peng Y."/>
            <person name="Rokas A."/>
            <person name="Rosa C.A."/>
            <person name="Scheuner C."/>
            <person name="Sibirny A.A."/>
            <person name="Slot J.C."/>
            <person name="Stielow J.B."/>
            <person name="Sun H."/>
            <person name="Kurtzman C.P."/>
            <person name="Blackwell M."/>
            <person name="Grigoriev I.V."/>
            <person name="Jeffries T.W."/>
        </authorList>
    </citation>
    <scope>NUCLEOTIDE SEQUENCE [LARGE SCALE GENOMIC DNA]</scope>
    <source>
        <strain evidence="2 3">NRRL Y-11557</strain>
    </source>
</reference>